<dbReference type="AlphaFoldDB" id="A0A7C3MIJ1"/>
<comment type="similarity">
    <text evidence="8">Belongs to the NrdR family.</text>
</comment>
<dbReference type="Pfam" id="PF03477">
    <property type="entry name" value="ATP-cone"/>
    <property type="match status" value="1"/>
</dbReference>
<evidence type="ECO:0000313" key="10">
    <source>
        <dbReference type="EMBL" id="HFX13154.1"/>
    </source>
</evidence>
<evidence type="ECO:0000256" key="4">
    <source>
        <dbReference type="ARBA" id="ARBA00022840"/>
    </source>
</evidence>
<dbReference type="Pfam" id="PF22811">
    <property type="entry name" value="Zn_ribbon_NrdR"/>
    <property type="match status" value="1"/>
</dbReference>
<dbReference type="EMBL" id="DTIN01000011">
    <property type="protein sequence ID" value="HFX13154.1"/>
    <property type="molecule type" value="Genomic_DNA"/>
</dbReference>
<evidence type="ECO:0000256" key="6">
    <source>
        <dbReference type="ARBA" id="ARBA00023125"/>
    </source>
</evidence>
<evidence type="ECO:0000256" key="5">
    <source>
        <dbReference type="ARBA" id="ARBA00023015"/>
    </source>
</evidence>
<dbReference type="GO" id="GO:0003677">
    <property type="term" value="F:DNA binding"/>
    <property type="evidence" value="ECO:0007669"/>
    <property type="project" value="UniProtKB-KW"/>
</dbReference>
<keyword evidence="1 8" id="KW-0678">Repressor</keyword>
<dbReference type="GO" id="GO:0045892">
    <property type="term" value="P:negative regulation of DNA-templated transcription"/>
    <property type="evidence" value="ECO:0007669"/>
    <property type="project" value="UniProtKB-UniRule"/>
</dbReference>
<comment type="function">
    <text evidence="8">Negatively regulates transcription of bacterial ribonucleotide reductase nrd genes and operons by binding to NrdR-boxes.</text>
</comment>
<dbReference type="HAMAP" id="MF_00440">
    <property type="entry name" value="NrdR"/>
    <property type="match status" value="1"/>
</dbReference>
<evidence type="ECO:0000256" key="1">
    <source>
        <dbReference type="ARBA" id="ARBA00022491"/>
    </source>
</evidence>
<evidence type="ECO:0000256" key="7">
    <source>
        <dbReference type="ARBA" id="ARBA00023163"/>
    </source>
</evidence>
<keyword evidence="2 8" id="KW-0547">Nucleotide-binding</keyword>
<feature type="zinc finger region" evidence="8">
    <location>
        <begin position="3"/>
        <end position="34"/>
    </location>
</feature>
<proteinExistence type="inferred from homology"/>
<dbReference type="GO" id="GO:0008270">
    <property type="term" value="F:zinc ion binding"/>
    <property type="evidence" value="ECO:0007669"/>
    <property type="project" value="UniProtKB-UniRule"/>
</dbReference>
<comment type="cofactor">
    <cofactor evidence="8">
        <name>Zn(2+)</name>
        <dbReference type="ChEBI" id="CHEBI:29105"/>
    </cofactor>
    <text evidence="8">Binds 1 zinc ion.</text>
</comment>
<evidence type="ECO:0000256" key="2">
    <source>
        <dbReference type="ARBA" id="ARBA00022741"/>
    </source>
</evidence>
<dbReference type="NCBIfam" id="TIGR00244">
    <property type="entry name" value="transcriptional regulator NrdR"/>
    <property type="match status" value="1"/>
</dbReference>
<dbReference type="PROSITE" id="PS51161">
    <property type="entry name" value="ATP_CONE"/>
    <property type="match status" value="1"/>
</dbReference>
<keyword evidence="6 8" id="KW-0238">DNA-binding</keyword>
<comment type="caution">
    <text evidence="10">The sequence shown here is derived from an EMBL/GenBank/DDBJ whole genome shotgun (WGS) entry which is preliminary data.</text>
</comment>
<keyword evidence="5 8" id="KW-0805">Transcription regulation</keyword>
<organism evidence="10">
    <name type="scientific">Dictyoglomus thermophilum</name>
    <dbReference type="NCBI Taxonomy" id="14"/>
    <lineage>
        <taxon>Bacteria</taxon>
        <taxon>Pseudomonadati</taxon>
        <taxon>Dictyoglomota</taxon>
        <taxon>Dictyoglomia</taxon>
        <taxon>Dictyoglomales</taxon>
        <taxon>Dictyoglomaceae</taxon>
        <taxon>Dictyoglomus</taxon>
    </lineage>
</organism>
<dbReference type="InterPro" id="IPR003796">
    <property type="entry name" value="RNR_NrdR-like"/>
</dbReference>
<accession>A0A7C3MIJ1</accession>
<keyword evidence="7 8" id="KW-0804">Transcription</keyword>
<keyword evidence="3 8" id="KW-0863">Zinc-finger</keyword>
<dbReference type="PANTHER" id="PTHR30455:SF2">
    <property type="entry name" value="TRANSCRIPTIONAL REPRESSOR NRDR"/>
    <property type="match status" value="1"/>
</dbReference>
<protein>
    <recommendedName>
        <fullName evidence="8">Transcriptional repressor NrdR</fullName>
    </recommendedName>
</protein>
<dbReference type="PANTHER" id="PTHR30455">
    <property type="entry name" value="TRANSCRIPTIONAL REPRESSOR NRDR"/>
    <property type="match status" value="1"/>
</dbReference>
<reference evidence="10" key="1">
    <citation type="journal article" date="2020" name="mSystems">
        <title>Genome- and Community-Level Interaction Insights into Carbon Utilization and Element Cycling Functions of Hydrothermarchaeota in Hydrothermal Sediment.</title>
        <authorList>
            <person name="Zhou Z."/>
            <person name="Liu Y."/>
            <person name="Xu W."/>
            <person name="Pan J."/>
            <person name="Luo Z.H."/>
            <person name="Li M."/>
        </authorList>
    </citation>
    <scope>NUCLEOTIDE SEQUENCE [LARGE SCALE GENOMIC DNA]</scope>
    <source>
        <strain evidence="10">SpSt-81</strain>
    </source>
</reference>
<evidence type="ECO:0000259" key="9">
    <source>
        <dbReference type="PROSITE" id="PS51161"/>
    </source>
</evidence>
<evidence type="ECO:0000256" key="3">
    <source>
        <dbReference type="ARBA" id="ARBA00022771"/>
    </source>
</evidence>
<dbReference type="InterPro" id="IPR055173">
    <property type="entry name" value="NrdR-like_N"/>
</dbReference>
<evidence type="ECO:0000256" key="8">
    <source>
        <dbReference type="HAMAP-Rule" id="MF_00440"/>
    </source>
</evidence>
<keyword evidence="8" id="KW-0862">Zinc</keyword>
<keyword evidence="8" id="KW-0479">Metal-binding</keyword>
<dbReference type="GO" id="GO:0005524">
    <property type="term" value="F:ATP binding"/>
    <property type="evidence" value="ECO:0007669"/>
    <property type="project" value="UniProtKB-UniRule"/>
</dbReference>
<dbReference type="InterPro" id="IPR005144">
    <property type="entry name" value="ATP-cone_dom"/>
</dbReference>
<sequence>MRCPFCNYENTSVIDTREIEDQRVIRRRRVCPRCKGRFTTYERIEEKPIMVIKKDGRREPFDRNKLLAGLQRAVVKRNIDSEKLEAIIDEIIGDIKKQGVSEISSKEIGKMVLEKLKDLDAVAYVRFASVYQEFSSLEEFAKLLSQMKKA</sequence>
<gene>
    <name evidence="8 10" type="primary">nrdR</name>
    <name evidence="10" type="ORF">ENW00_03220</name>
</gene>
<name>A0A7C3MIJ1_DICTH</name>
<keyword evidence="4 8" id="KW-0067">ATP-binding</keyword>
<feature type="domain" description="ATP-cone" evidence="9">
    <location>
        <begin position="49"/>
        <end position="139"/>
    </location>
</feature>